<evidence type="ECO:0000313" key="3">
    <source>
        <dbReference type="EMBL" id="MDL5375701.1"/>
    </source>
</evidence>
<proteinExistence type="predicted"/>
<comment type="caution">
    <text evidence="3">The sequence shown here is derived from an EMBL/GenBank/DDBJ whole genome shotgun (WGS) entry which is preliminary data.</text>
</comment>
<feature type="domain" description="Competence protein CoiA nuclease-like" evidence="1">
    <location>
        <begin position="59"/>
        <end position="136"/>
    </location>
</feature>
<protein>
    <submittedName>
        <fullName evidence="3">Competence protein CoiA family protein</fullName>
    </submittedName>
</protein>
<dbReference type="Pfam" id="PF06054">
    <property type="entry name" value="CoiA_nuc"/>
    <property type="match status" value="1"/>
</dbReference>
<accession>A0ABT7MJV1</accession>
<dbReference type="EMBL" id="JASWER010000001">
    <property type="protein sequence ID" value="MDL5375701.1"/>
    <property type="molecule type" value="Genomic_DNA"/>
</dbReference>
<reference evidence="3 4" key="1">
    <citation type="submission" date="2023-06" db="EMBL/GenBank/DDBJ databases">
        <title>Influencing factors and mechanism of Cr(VI) reduction by facultative anaerobic Exiguobacterium sp. PY14.</title>
        <authorList>
            <person name="Zou L."/>
        </authorList>
    </citation>
    <scope>NUCLEOTIDE SEQUENCE [LARGE SCALE GENOMIC DNA]</scope>
    <source>
        <strain evidence="3 4">PY14</strain>
    </source>
</reference>
<gene>
    <name evidence="3" type="ORF">QR695_01635</name>
</gene>
<evidence type="ECO:0000313" key="4">
    <source>
        <dbReference type="Proteomes" id="UP001230807"/>
    </source>
</evidence>
<dbReference type="Proteomes" id="UP001230807">
    <property type="component" value="Unassembled WGS sequence"/>
</dbReference>
<name>A0ABT7MJV1_9BACL</name>
<dbReference type="RefSeq" id="WP_214832380.1">
    <property type="nucleotide sequence ID" value="NZ_CP183077.1"/>
</dbReference>
<feature type="domain" description="Competence protein CoiA-like N-terminal" evidence="2">
    <location>
        <begin position="27"/>
        <end position="57"/>
    </location>
</feature>
<sequence>MRFAIGRTGGYVDALTLSRGRIEPFAPFSCPECGERVIVRQGVKRRLHFAHVNPCGCGESTGHHEDKWGVRQWLQGQGYEVEQEVVIGARRADLVAVRDDTRLVVEIQASTLSIESYVDRTKHYRDNGLDVVWLASGLQPGGVTTFKPWMRVELARRHSLVVPTGQALYRFVGFPVSIRAGVGQWQVATSFDVSPFAAYYGFDAHRWTQVIRRRRMTPPYPTPQYRRLILNRLYPLGMLPSLLPSYCYLPLPSLWGVHVHPFMFQTVLYLNRRDCPGDSINWSIEKTCRQFDMTPTSDFLQAFEVQWRQLLNVFDVTEAVRDWHVPKTLDTALFHDFRYFQGFQRFMAKSYTN</sequence>
<organism evidence="3 4">
    <name type="scientific">Exiguobacterium mexicanum</name>
    <dbReference type="NCBI Taxonomy" id="340146"/>
    <lineage>
        <taxon>Bacteria</taxon>
        <taxon>Bacillati</taxon>
        <taxon>Bacillota</taxon>
        <taxon>Bacilli</taxon>
        <taxon>Bacillales</taxon>
        <taxon>Bacillales Family XII. Incertae Sedis</taxon>
        <taxon>Exiguobacterium</taxon>
    </lineage>
</organism>
<evidence type="ECO:0000259" key="1">
    <source>
        <dbReference type="Pfam" id="PF06054"/>
    </source>
</evidence>
<evidence type="ECO:0000259" key="2">
    <source>
        <dbReference type="Pfam" id="PF25164"/>
    </source>
</evidence>
<dbReference type="InterPro" id="IPR057253">
    <property type="entry name" value="CoiA-like_N"/>
</dbReference>
<keyword evidence="4" id="KW-1185">Reference proteome</keyword>
<dbReference type="InterPro" id="IPR010330">
    <property type="entry name" value="CoiA_nuc"/>
</dbReference>
<dbReference type="Pfam" id="PF25164">
    <property type="entry name" value="CoiA_N"/>
    <property type="match status" value="1"/>
</dbReference>